<dbReference type="FunFam" id="3.30.40.10:FF:000127">
    <property type="entry name" value="E3 ubiquitin-protein ligase RNF181"/>
    <property type="match status" value="1"/>
</dbReference>
<evidence type="ECO:0000256" key="4">
    <source>
        <dbReference type="ARBA" id="ARBA00022723"/>
    </source>
</evidence>
<feature type="region of interest" description="Disordered" evidence="9">
    <location>
        <begin position="1"/>
        <end position="52"/>
    </location>
</feature>
<evidence type="ECO:0000256" key="8">
    <source>
        <dbReference type="PROSITE-ProRule" id="PRU00175"/>
    </source>
</evidence>
<dbReference type="GO" id="GO:0061630">
    <property type="term" value="F:ubiquitin protein ligase activity"/>
    <property type="evidence" value="ECO:0007669"/>
    <property type="project" value="UniProtKB-EC"/>
</dbReference>
<feature type="region of interest" description="Disordered" evidence="9">
    <location>
        <begin position="590"/>
        <end position="623"/>
    </location>
</feature>
<evidence type="ECO:0000256" key="2">
    <source>
        <dbReference type="ARBA" id="ARBA00012483"/>
    </source>
</evidence>
<evidence type="ECO:0000313" key="11">
    <source>
        <dbReference type="EMBL" id="PFH34814.1"/>
    </source>
</evidence>
<evidence type="ECO:0000256" key="1">
    <source>
        <dbReference type="ARBA" id="ARBA00000900"/>
    </source>
</evidence>
<proteinExistence type="predicted"/>
<dbReference type="PANTHER" id="PTHR15710:SF243">
    <property type="entry name" value="E3 UBIQUITIN-PROTEIN LIGASE PRAJA-2 ISOFORM X1"/>
    <property type="match status" value="1"/>
</dbReference>
<dbReference type="Proteomes" id="UP000224006">
    <property type="component" value="Chromosome VI"/>
</dbReference>
<keyword evidence="6" id="KW-0833">Ubl conjugation pathway</keyword>
<dbReference type="GO" id="GO:0016567">
    <property type="term" value="P:protein ubiquitination"/>
    <property type="evidence" value="ECO:0007669"/>
    <property type="project" value="TreeGrafter"/>
</dbReference>
<evidence type="ECO:0000256" key="7">
    <source>
        <dbReference type="ARBA" id="ARBA00022833"/>
    </source>
</evidence>
<dbReference type="InterPro" id="IPR001841">
    <property type="entry name" value="Znf_RING"/>
</dbReference>
<evidence type="ECO:0000313" key="12">
    <source>
        <dbReference type="Proteomes" id="UP000224006"/>
    </source>
</evidence>
<dbReference type="RefSeq" id="XP_029218823.1">
    <property type="nucleotide sequence ID" value="XM_029365240.1"/>
</dbReference>
<feature type="compositionally biased region" description="Low complexity" evidence="9">
    <location>
        <begin position="374"/>
        <end position="387"/>
    </location>
</feature>
<feature type="domain" description="RING-type" evidence="10">
    <location>
        <begin position="297"/>
        <end position="343"/>
    </location>
</feature>
<sequence>MGNANSSGREDHPPGGAGGVASRPGEFVAGARAGVAASFPPSTRQGGQSHDRPVIGQCYACQARGLATVEPSSGDLRCGRCGAVGFVERLPARDETDGAAASSVSAGRSSSARDESADPIENAFGVPLGDLVAQLMGGLARLQSDDSGTFFDDEGGARALSADDQSASLCPRVIFGSEQQRQQHEEARRMMNAVFGSPGVRTAFGSGGGGANAAGGGQAPFLQQISNVVMQALNQALSGAGGAAGLAVGEDAMDQILTMIMQNDVNRYGSPPAAEAVIRSLQEETVSEEEAREAGPCAICQEEYRRDDVVHRLTEDRSQCSHIFHRQCIIPWLQQHNSCPVCRFELPTDDAAYNQRRAELRNRVRSTLSSVAAAATNPSASSPQTATGVVSASPPPAAGNASETAAREATGSVSSIPSAASSSSSSTSSSSSSLSSSGASSSSSTRQGEGSVRPATAAEGGGGDHPAGVLAPEGAEQPSTAASSCSSSASFASVSSDSRSGVSAGAAEASSAPSFSFRFSGAAAPAAGSTGDAGACCAVLRGPGRRVVGVGRLPPPPGVPAFGATLSFNDPEAVQQQLQDVMQQVFSGLANAQAAAPQRPQGEPRHHGRRGGNDGDDGCRQQSGEFGQQRLCHLNVFYDSQVLGSLRGGVELNAAALKPRRQGARVSPPTPLSSPRLAAFHFAVGSAGPLDLAWG</sequence>
<evidence type="ECO:0000256" key="3">
    <source>
        <dbReference type="ARBA" id="ARBA00022679"/>
    </source>
</evidence>
<dbReference type="SUPFAM" id="SSF57850">
    <property type="entry name" value="RING/U-box"/>
    <property type="match status" value="1"/>
</dbReference>
<evidence type="ECO:0000256" key="5">
    <source>
        <dbReference type="ARBA" id="ARBA00022771"/>
    </source>
</evidence>
<dbReference type="Gene3D" id="3.30.40.10">
    <property type="entry name" value="Zinc/RING finger domain, C3HC4 (zinc finger)"/>
    <property type="match status" value="1"/>
</dbReference>
<gene>
    <name evidence="11" type="ORF">BESB_068470</name>
</gene>
<evidence type="ECO:0000256" key="9">
    <source>
        <dbReference type="SAM" id="MobiDB-lite"/>
    </source>
</evidence>
<protein>
    <recommendedName>
        <fullName evidence="2">RING-type E3 ubiquitin transferase</fullName>
        <ecNumber evidence="2">2.3.2.27</ecNumber>
    </recommendedName>
</protein>
<feature type="compositionally biased region" description="Low complexity" evidence="9">
    <location>
        <begin position="98"/>
        <end position="110"/>
    </location>
</feature>
<dbReference type="VEuPathDB" id="ToxoDB:BESB_068470"/>
<keyword evidence="5 8" id="KW-0863">Zinc-finger</keyword>
<dbReference type="GeneID" id="40311773"/>
<dbReference type="EC" id="2.3.2.27" evidence="2"/>
<dbReference type="SMART" id="SM00184">
    <property type="entry name" value="RING"/>
    <property type="match status" value="1"/>
</dbReference>
<feature type="region of interest" description="Disordered" evidence="9">
    <location>
        <begin position="374"/>
        <end position="485"/>
    </location>
</feature>
<evidence type="ECO:0000256" key="6">
    <source>
        <dbReference type="ARBA" id="ARBA00022786"/>
    </source>
</evidence>
<comment type="catalytic activity">
    <reaction evidence="1">
        <text>S-ubiquitinyl-[E2 ubiquitin-conjugating enzyme]-L-cysteine + [acceptor protein]-L-lysine = [E2 ubiquitin-conjugating enzyme]-L-cysteine + N(6)-ubiquitinyl-[acceptor protein]-L-lysine.</text>
        <dbReference type="EC" id="2.3.2.27"/>
    </reaction>
</comment>
<dbReference type="AlphaFoldDB" id="A0A2A9MC63"/>
<keyword evidence="12" id="KW-1185">Reference proteome</keyword>
<keyword evidence="7" id="KW-0862">Zinc</keyword>
<feature type="region of interest" description="Disordered" evidence="9">
    <location>
        <begin position="94"/>
        <end position="118"/>
    </location>
</feature>
<name>A0A2A9MC63_BESBE</name>
<dbReference type="CDD" id="cd16454">
    <property type="entry name" value="RING-H2_PA-TM-RING"/>
    <property type="match status" value="1"/>
</dbReference>
<dbReference type="EMBL" id="NWUJ01000006">
    <property type="protein sequence ID" value="PFH34814.1"/>
    <property type="molecule type" value="Genomic_DNA"/>
</dbReference>
<dbReference type="KEGG" id="bbes:BESB_068470"/>
<dbReference type="OrthoDB" id="421575at2759"/>
<organism evidence="11 12">
    <name type="scientific">Besnoitia besnoiti</name>
    <name type="common">Apicomplexan protozoan</name>
    <dbReference type="NCBI Taxonomy" id="94643"/>
    <lineage>
        <taxon>Eukaryota</taxon>
        <taxon>Sar</taxon>
        <taxon>Alveolata</taxon>
        <taxon>Apicomplexa</taxon>
        <taxon>Conoidasida</taxon>
        <taxon>Coccidia</taxon>
        <taxon>Eucoccidiorida</taxon>
        <taxon>Eimeriorina</taxon>
        <taxon>Sarcocystidae</taxon>
        <taxon>Besnoitia</taxon>
    </lineage>
</organism>
<comment type="caution">
    <text evidence="11">The sequence shown here is derived from an EMBL/GenBank/DDBJ whole genome shotgun (WGS) entry which is preliminary data.</text>
</comment>
<dbReference type="GO" id="GO:0008270">
    <property type="term" value="F:zinc ion binding"/>
    <property type="evidence" value="ECO:0007669"/>
    <property type="project" value="UniProtKB-KW"/>
</dbReference>
<feature type="compositionally biased region" description="Low complexity" evidence="9">
    <location>
        <begin position="412"/>
        <end position="444"/>
    </location>
</feature>
<dbReference type="Pfam" id="PF13639">
    <property type="entry name" value="zf-RING_2"/>
    <property type="match status" value="1"/>
</dbReference>
<dbReference type="STRING" id="94643.A0A2A9MC63"/>
<keyword evidence="3" id="KW-0808">Transferase</keyword>
<dbReference type="GO" id="GO:0005737">
    <property type="term" value="C:cytoplasm"/>
    <property type="evidence" value="ECO:0007669"/>
    <property type="project" value="TreeGrafter"/>
</dbReference>
<reference evidence="11 12" key="1">
    <citation type="submission" date="2017-09" db="EMBL/GenBank/DDBJ databases">
        <title>Genome sequencing of Besnoitia besnoiti strain Bb-Ger1.</title>
        <authorList>
            <person name="Schares G."/>
            <person name="Venepally P."/>
            <person name="Lorenzi H.A."/>
        </authorList>
    </citation>
    <scope>NUCLEOTIDE SEQUENCE [LARGE SCALE GENOMIC DNA]</scope>
    <source>
        <strain evidence="11 12">Bb-Ger1</strain>
    </source>
</reference>
<keyword evidence="4" id="KW-0479">Metal-binding</keyword>
<dbReference type="InterPro" id="IPR013083">
    <property type="entry name" value="Znf_RING/FYVE/PHD"/>
</dbReference>
<feature type="compositionally biased region" description="Low complexity" evidence="9">
    <location>
        <begin position="590"/>
        <end position="601"/>
    </location>
</feature>
<dbReference type="PROSITE" id="PS50089">
    <property type="entry name" value="ZF_RING_2"/>
    <property type="match status" value="1"/>
</dbReference>
<dbReference type="PANTHER" id="PTHR15710">
    <property type="entry name" value="E3 UBIQUITIN-PROTEIN LIGASE PRAJA"/>
    <property type="match status" value="1"/>
</dbReference>
<accession>A0A2A9MC63</accession>
<evidence type="ECO:0000259" key="10">
    <source>
        <dbReference type="PROSITE" id="PS50089"/>
    </source>
</evidence>